<dbReference type="NCBIfam" id="TIGR03696">
    <property type="entry name" value="Rhs_assc_core"/>
    <property type="match status" value="1"/>
</dbReference>
<dbReference type="HOGENOM" id="CLU_552985_0_0_12"/>
<dbReference type="PANTHER" id="PTHR32305:SF15">
    <property type="entry name" value="PROTEIN RHSA-RELATED"/>
    <property type="match status" value="1"/>
</dbReference>
<dbReference type="InterPro" id="IPR050708">
    <property type="entry name" value="T6SS_VgrG/RHS"/>
</dbReference>
<dbReference type="AlphaFoldDB" id="H2CKJ7"/>
<dbReference type="RefSeq" id="WP_002769346.1">
    <property type="nucleotide sequence ID" value="NZ_JH597773.1"/>
</dbReference>
<dbReference type="EMBL" id="JH597773">
    <property type="protein sequence ID" value="EHQ05052.1"/>
    <property type="molecule type" value="Genomic_DNA"/>
</dbReference>
<evidence type="ECO:0000313" key="5">
    <source>
        <dbReference type="Proteomes" id="UP000005737"/>
    </source>
</evidence>
<name>H2CKJ7_9LEPT</name>
<keyword evidence="2" id="KW-0812">Transmembrane</keyword>
<sequence>MFSRIILFRHTDPAGSRMRGGFANGLFKGSSEGGESNIMSVLGAFYFISTHNGSTDIVTNSDGVAVARFVYEPFGRVNSDLTDLDPDRNGIHYGETFMFTGQELERETGLYNYKARLYDPETGRFLQPDPVHTERAGFDNWDRYQYANNNPVNFTDPTGESWLSSRFKGNWAQRMTFVSSKRWASFGRGLGTALGVMAAFPIAATGLAVGGGALGAGAFAASTASAGVALAGAGALGAAGIGSAAMGVIGATGLAVTGAALGAGAFGASMASAGIALAGAGAAGLGTAALAITGATGLAVAGAALGAGAFAASMASAGVALGAAGALGTVMTAAFLVSATVVTAAAAALTVQSLALMLCLGCTVGYGLGGLGTSSFNNIHWNESSARAGAFLGGAIQVLAIAILSGYAGGLEFVEWASAACPTAWGYLQTGLTYLKYALMVYDVASLSMDGHVYTMLQLAFSEKLSLLGVPLFGWKALAFALDRIYDEYERRL</sequence>
<keyword evidence="2" id="KW-1133">Transmembrane helix</keyword>
<dbReference type="InterPro" id="IPR022385">
    <property type="entry name" value="Rhs_assc_core"/>
</dbReference>
<dbReference type="PANTHER" id="PTHR32305">
    <property type="match status" value="1"/>
</dbReference>
<dbReference type="STRING" id="183.GCA_002009735_02941"/>
<feature type="transmembrane region" description="Helical" evidence="2">
    <location>
        <begin position="388"/>
        <end position="408"/>
    </location>
</feature>
<feature type="transmembrane region" description="Helical" evidence="2">
    <location>
        <begin position="226"/>
        <end position="249"/>
    </location>
</feature>
<protein>
    <submittedName>
        <fullName evidence="4">RHS repeat-associated core domain-containing protein</fullName>
    </submittedName>
</protein>
<evidence type="ECO:0000313" key="4">
    <source>
        <dbReference type="EMBL" id="EHQ05052.1"/>
    </source>
</evidence>
<feature type="transmembrane region" description="Helical" evidence="2">
    <location>
        <begin position="261"/>
        <end position="282"/>
    </location>
</feature>
<feature type="transmembrane region" description="Helical" evidence="2">
    <location>
        <begin position="288"/>
        <end position="312"/>
    </location>
</feature>
<keyword evidence="5" id="KW-1185">Reference proteome</keyword>
<keyword evidence="1" id="KW-0677">Repeat</keyword>
<feature type="transmembrane region" description="Helical" evidence="2">
    <location>
        <begin position="190"/>
        <end position="220"/>
    </location>
</feature>
<evidence type="ECO:0000259" key="3">
    <source>
        <dbReference type="Pfam" id="PF25023"/>
    </source>
</evidence>
<feature type="transmembrane region" description="Helical" evidence="2">
    <location>
        <begin position="319"/>
        <end position="348"/>
    </location>
</feature>
<proteinExistence type="predicted"/>
<feature type="transmembrane region" description="Helical" evidence="2">
    <location>
        <begin position="354"/>
        <end position="376"/>
    </location>
</feature>
<accession>H2CKJ7</accession>
<feature type="domain" description="Teneurin-like YD-shell" evidence="3">
    <location>
        <begin position="44"/>
        <end position="152"/>
    </location>
</feature>
<evidence type="ECO:0000256" key="2">
    <source>
        <dbReference type="SAM" id="Phobius"/>
    </source>
</evidence>
<organism evidence="4 5">
    <name type="scientific">Leptonema illini DSM 21528</name>
    <dbReference type="NCBI Taxonomy" id="929563"/>
    <lineage>
        <taxon>Bacteria</taxon>
        <taxon>Pseudomonadati</taxon>
        <taxon>Spirochaetota</taxon>
        <taxon>Spirochaetia</taxon>
        <taxon>Leptospirales</taxon>
        <taxon>Leptospiraceae</taxon>
        <taxon>Leptonema</taxon>
    </lineage>
</organism>
<dbReference type="Proteomes" id="UP000005737">
    <property type="component" value="Unassembled WGS sequence"/>
</dbReference>
<dbReference type="Gene3D" id="2.180.10.10">
    <property type="entry name" value="RHS repeat-associated core"/>
    <property type="match status" value="1"/>
</dbReference>
<reference evidence="4 5" key="1">
    <citation type="submission" date="2011-10" db="EMBL/GenBank/DDBJ databases">
        <title>The Improved High-Quality Draft genome of Leptonema illini DSM 21528.</title>
        <authorList>
            <consortium name="US DOE Joint Genome Institute (JGI-PGF)"/>
            <person name="Lucas S."/>
            <person name="Copeland A."/>
            <person name="Lapidus A."/>
            <person name="Glavina del Rio T."/>
            <person name="Dalin E."/>
            <person name="Tice H."/>
            <person name="Bruce D."/>
            <person name="Goodwin L."/>
            <person name="Pitluck S."/>
            <person name="Peters L."/>
            <person name="Mikhailova N."/>
            <person name="Held B."/>
            <person name="Kyrpides N."/>
            <person name="Mavromatis K."/>
            <person name="Ivanova N."/>
            <person name="Markowitz V."/>
            <person name="Cheng J.-F."/>
            <person name="Hugenholtz P."/>
            <person name="Woyke T."/>
            <person name="Wu D."/>
            <person name="Gronow S."/>
            <person name="Wellnitz S."/>
            <person name="Brambilla E.-M."/>
            <person name="Klenk H.-P."/>
            <person name="Eisen J.A."/>
        </authorList>
    </citation>
    <scope>NUCLEOTIDE SEQUENCE [LARGE SCALE GENOMIC DNA]</scope>
    <source>
        <strain evidence="4 5">DSM 21528</strain>
    </source>
</reference>
<gene>
    <name evidence="4" type="ORF">Lepil_0345</name>
</gene>
<evidence type="ECO:0000256" key="1">
    <source>
        <dbReference type="ARBA" id="ARBA00022737"/>
    </source>
</evidence>
<dbReference type="InterPro" id="IPR056823">
    <property type="entry name" value="TEN-like_YD-shell"/>
</dbReference>
<dbReference type="Pfam" id="PF25023">
    <property type="entry name" value="TEN_YD-shell"/>
    <property type="match status" value="1"/>
</dbReference>
<keyword evidence="2" id="KW-0472">Membrane</keyword>